<dbReference type="Proteomes" id="UP000178684">
    <property type="component" value="Unassembled WGS sequence"/>
</dbReference>
<evidence type="ECO:0000313" key="2">
    <source>
        <dbReference type="Proteomes" id="UP000178684"/>
    </source>
</evidence>
<dbReference type="EMBL" id="MFIE01000009">
    <property type="protein sequence ID" value="OGF82922.1"/>
    <property type="molecule type" value="Genomic_DNA"/>
</dbReference>
<proteinExistence type="predicted"/>
<gene>
    <name evidence="1" type="ORF">A3B18_03930</name>
</gene>
<evidence type="ECO:0000313" key="1">
    <source>
        <dbReference type="EMBL" id="OGF82922.1"/>
    </source>
</evidence>
<name>A0A1F5X4T5_9BACT</name>
<protein>
    <submittedName>
        <fullName evidence="1">Uncharacterized protein</fullName>
    </submittedName>
</protein>
<dbReference type="AlphaFoldDB" id="A0A1F5X4T5"/>
<accession>A0A1F5X4T5</accession>
<organism evidence="1 2">
    <name type="scientific">Candidatus Giovannonibacteria bacterium RIFCSPLOWO2_01_FULL_46_13</name>
    <dbReference type="NCBI Taxonomy" id="1798352"/>
    <lineage>
        <taxon>Bacteria</taxon>
        <taxon>Candidatus Giovannoniibacteriota</taxon>
    </lineage>
</organism>
<comment type="caution">
    <text evidence="1">The sequence shown here is derived from an EMBL/GenBank/DDBJ whole genome shotgun (WGS) entry which is preliminary data.</text>
</comment>
<sequence length="258" mass="28539">MAAKTPFDAKVFFNGDVLPVLDGDGFVGRLPPGKAKIVVTVDPEAEVYGFSISGRKTIVPKSGKSYKAMVDVRVGPGFNYPFFPNNFCLLQFGQADVKVWEVSLIGCKGNFFFRVQLLHEADLYSEGGKLRSPYLAGEHKWPELVTFCQKLLDEKVASLPDISTYKPSNGRVNLPPNQGLVIHVRYARSFAVLATASNGNVLVLPEDMPTNGNSFPKLHVGDTVEFRRLMKLEPRFNKFGKRRDVNFQHSALGVSVVS</sequence>
<reference evidence="1 2" key="1">
    <citation type="journal article" date="2016" name="Nat. Commun.">
        <title>Thousands of microbial genomes shed light on interconnected biogeochemical processes in an aquifer system.</title>
        <authorList>
            <person name="Anantharaman K."/>
            <person name="Brown C.T."/>
            <person name="Hug L.A."/>
            <person name="Sharon I."/>
            <person name="Castelle C.J."/>
            <person name="Probst A.J."/>
            <person name="Thomas B.C."/>
            <person name="Singh A."/>
            <person name="Wilkins M.J."/>
            <person name="Karaoz U."/>
            <person name="Brodie E.L."/>
            <person name="Williams K.H."/>
            <person name="Hubbard S.S."/>
            <person name="Banfield J.F."/>
        </authorList>
    </citation>
    <scope>NUCLEOTIDE SEQUENCE [LARGE SCALE GENOMIC DNA]</scope>
</reference>